<dbReference type="EMBL" id="RCHU02000001">
    <property type="protein sequence ID" value="KAL3609086.1"/>
    <property type="molecule type" value="Genomic_DNA"/>
</dbReference>
<keyword evidence="2" id="KW-1185">Reference proteome</keyword>
<organism evidence="1 2">
    <name type="scientific">Populus alba</name>
    <name type="common">White poplar</name>
    <dbReference type="NCBI Taxonomy" id="43335"/>
    <lineage>
        <taxon>Eukaryota</taxon>
        <taxon>Viridiplantae</taxon>
        <taxon>Streptophyta</taxon>
        <taxon>Embryophyta</taxon>
        <taxon>Tracheophyta</taxon>
        <taxon>Spermatophyta</taxon>
        <taxon>Magnoliopsida</taxon>
        <taxon>eudicotyledons</taxon>
        <taxon>Gunneridae</taxon>
        <taxon>Pentapetalae</taxon>
        <taxon>rosids</taxon>
        <taxon>fabids</taxon>
        <taxon>Malpighiales</taxon>
        <taxon>Salicaceae</taxon>
        <taxon>Saliceae</taxon>
        <taxon>Populus</taxon>
    </lineage>
</organism>
<reference evidence="1 2" key="1">
    <citation type="journal article" date="2024" name="Plant Biotechnol. J.">
        <title>Genome and CRISPR/Cas9 system of a widespread forest tree (Populus alba) in the world.</title>
        <authorList>
            <person name="Liu Y.J."/>
            <person name="Jiang P.F."/>
            <person name="Han X.M."/>
            <person name="Li X.Y."/>
            <person name="Wang H.M."/>
            <person name="Wang Y.J."/>
            <person name="Wang X.X."/>
            <person name="Zeng Q.Y."/>
        </authorList>
    </citation>
    <scope>NUCLEOTIDE SEQUENCE [LARGE SCALE GENOMIC DNA]</scope>
    <source>
        <strain evidence="2">cv. PAL-ZL1</strain>
    </source>
</reference>
<comment type="caution">
    <text evidence="1">The sequence shown here is derived from an EMBL/GenBank/DDBJ whole genome shotgun (WGS) entry which is preliminary data.</text>
</comment>
<protein>
    <submittedName>
        <fullName evidence="1">Uncharacterized protein</fullName>
    </submittedName>
</protein>
<evidence type="ECO:0000313" key="2">
    <source>
        <dbReference type="Proteomes" id="UP000309997"/>
    </source>
</evidence>
<name>A0ACC4CUW5_POPAL</name>
<dbReference type="Proteomes" id="UP000309997">
    <property type="component" value="Unassembled WGS sequence"/>
</dbReference>
<accession>A0ACC4CUW5</accession>
<gene>
    <name evidence="1" type="ORF">D5086_000106</name>
</gene>
<sequence length="213" mass="23737">MGKEEVAEINYQVKNREKIKVPSFTNLPREKAKSPPVWVRTRPQRTNSLTRFSASQLTPIHEVAPSGLMMMAAPNELIFIQTGYPLDLPSGSLGSYCIYEYHMPCSMGFATGGKTFFLWGGCMMMHADDFRNDCCGVVSGLRDGGYSDDMTLAALAGNELFFFEDSCFGLKISFSQSPFQNFILWAIGQLGWITGPAVMLLFLLVTYYTTTLL</sequence>
<evidence type="ECO:0000313" key="1">
    <source>
        <dbReference type="EMBL" id="KAL3609086.1"/>
    </source>
</evidence>
<proteinExistence type="predicted"/>